<keyword evidence="3" id="KW-1185">Reference proteome</keyword>
<evidence type="ECO:0000313" key="3">
    <source>
        <dbReference type="Proteomes" id="UP000806542"/>
    </source>
</evidence>
<evidence type="ECO:0008006" key="4">
    <source>
        <dbReference type="Google" id="ProtNLM"/>
    </source>
</evidence>
<feature type="chain" id="PRO_5039594733" description="Carbohydrate-binding domain-containing protein" evidence="1">
    <location>
        <begin position="27"/>
        <end position="505"/>
    </location>
</feature>
<dbReference type="AlphaFoldDB" id="A0A9D5M4A6"/>
<gene>
    <name evidence="2" type="ORF">INF28_01690</name>
</gene>
<dbReference type="Proteomes" id="UP000806542">
    <property type="component" value="Unassembled WGS sequence"/>
</dbReference>
<name>A0A9D5M4A6_9FIRM</name>
<accession>A0A9D5M4A6</accession>
<keyword evidence="1" id="KW-0732">Signal</keyword>
<protein>
    <recommendedName>
        <fullName evidence="4">Carbohydrate-binding domain-containing protein</fullName>
    </recommendedName>
</protein>
<reference evidence="2" key="1">
    <citation type="submission" date="2020-10" db="EMBL/GenBank/DDBJ databases">
        <title>ChiBAC.</title>
        <authorList>
            <person name="Zenner C."/>
            <person name="Hitch T.C.A."/>
            <person name="Clavel T."/>
        </authorList>
    </citation>
    <scope>NUCLEOTIDE SEQUENCE</scope>
    <source>
        <strain evidence="2">DSM 107454</strain>
    </source>
</reference>
<organism evidence="2 3">
    <name type="scientific">Ructibacterium gallinarum</name>
    <dbReference type="NCBI Taxonomy" id="2779355"/>
    <lineage>
        <taxon>Bacteria</taxon>
        <taxon>Bacillati</taxon>
        <taxon>Bacillota</taxon>
        <taxon>Clostridia</taxon>
        <taxon>Eubacteriales</taxon>
        <taxon>Oscillospiraceae</taxon>
        <taxon>Ructibacterium</taxon>
    </lineage>
</organism>
<proteinExistence type="predicted"/>
<comment type="caution">
    <text evidence="2">The sequence shown here is derived from an EMBL/GenBank/DDBJ whole genome shotgun (WGS) entry which is preliminary data.</text>
</comment>
<evidence type="ECO:0000256" key="1">
    <source>
        <dbReference type="SAM" id="SignalP"/>
    </source>
</evidence>
<sequence length="505" mass="52013">MKGKIVLFAFLLCCLFSVGSLHMVYAAQPAGDITDTGIDFLTNPPQQEVTYTAGQGTVTYTPETDGSAVITMENASINGSVKGVLYQSPNRASAALFARGKIDLVLIGENTITVTEKGTQGVFLYDSDVTVKGTGSLIVDTTAITGYGPSPFNVMAGKDTNEATRTGHFTQEGGNIAIKANAKDPGICFLVSNDLTIGGGSLTTEGGSYGIVCSKGTLSIAGGSVVCRGFSGDGISNYKGNIFISGADTTVEIYTAKKDAYSFGLMAEPDGGSDLPSGNISISGGNIHIEAGQCGIYTEAGDVSISGGTLYTKAENQTGSGDAVGIYSVGKIEITAGEVFACGMGEGVSGVGLYSEASLSISGGIVTAQGVEQAVFPAPTLSGYPEPCVRAAADFSGKELLEYNEGNISSYLYFNISSGKYSLRFENGTASISAPFGFNAEVLFAAFDETGTLVDFERKKAVLAPGTNSIAPEHFQPESGNTVKVMLWNSADSMKPLCSADVSGS</sequence>
<dbReference type="EMBL" id="JADCKB010000002">
    <property type="protein sequence ID" value="MBE5039182.1"/>
    <property type="molecule type" value="Genomic_DNA"/>
</dbReference>
<feature type="signal peptide" evidence="1">
    <location>
        <begin position="1"/>
        <end position="26"/>
    </location>
</feature>
<dbReference type="RefSeq" id="WP_226391745.1">
    <property type="nucleotide sequence ID" value="NZ_JADCKB010000002.1"/>
</dbReference>
<evidence type="ECO:0000313" key="2">
    <source>
        <dbReference type="EMBL" id="MBE5039182.1"/>
    </source>
</evidence>